<proteinExistence type="predicted"/>
<evidence type="ECO:0000313" key="2">
    <source>
        <dbReference type="EMBL" id="VDP75831.1"/>
    </source>
</evidence>
<evidence type="ECO:0000313" key="3">
    <source>
        <dbReference type="Proteomes" id="UP000272942"/>
    </source>
</evidence>
<reference evidence="4" key="1">
    <citation type="submission" date="2016-06" db="UniProtKB">
        <authorList>
            <consortium name="WormBaseParasite"/>
        </authorList>
    </citation>
    <scope>IDENTIFICATION</scope>
</reference>
<reference evidence="2 3" key="2">
    <citation type="submission" date="2018-11" db="EMBL/GenBank/DDBJ databases">
        <authorList>
            <consortium name="Pathogen Informatics"/>
        </authorList>
    </citation>
    <scope>NUCLEOTIDE SEQUENCE [LARGE SCALE GENOMIC DNA]</scope>
    <source>
        <strain evidence="2 3">Egypt</strain>
    </source>
</reference>
<dbReference type="EMBL" id="UZAN01042410">
    <property type="protein sequence ID" value="VDP75831.1"/>
    <property type="molecule type" value="Genomic_DNA"/>
</dbReference>
<organism evidence="4">
    <name type="scientific">Echinostoma caproni</name>
    <dbReference type="NCBI Taxonomy" id="27848"/>
    <lineage>
        <taxon>Eukaryota</taxon>
        <taxon>Metazoa</taxon>
        <taxon>Spiralia</taxon>
        <taxon>Lophotrochozoa</taxon>
        <taxon>Platyhelminthes</taxon>
        <taxon>Trematoda</taxon>
        <taxon>Digenea</taxon>
        <taxon>Plagiorchiida</taxon>
        <taxon>Echinostomata</taxon>
        <taxon>Echinostomatoidea</taxon>
        <taxon>Echinostomatidae</taxon>
        <taxon>Echinostoma</taxon>
    </lineage>
</organism>
<feature type="compositionally biased region" description="Low complexity" evidence="1">
    <location>
        <begin position="83"/>
        <end position="94"/>
    </location>
</feature>
<dbReference type="WBParaSite" id="ECPE_0000555301-mRNA-1">
    <property type="protein sequence ID" value="ECPE_0000555301-mRNA-1"/>
    <property type="gene ID" value="ECPE_0000555301"/>
</dbReference>
<dbReference type="AlphaFoldDB" id="A0A183AF05"/>
<sequence length="130" mass="13935">MAVFPRLREFGEPKLHGFSQCEFIHDTPLGQFASFLADCLEDSPRNAPVIIRSEQRRSKLAALDPTGRSGPRRGTEGPPQLRAAPSGSSATPSGGWPGYRNPRSEHPSRRSTSSSPGPFAPHPTPPAPGP</sequence>
<protein>
    <submittedName>
        <fullName evidence="4">PTB domain-containing protein</fullName>
    </submittedName>
</protein>
<keyword evidence="3" id="KW-1185">Reference proteome</keyword>
<accession>A0A183AF05</accession>
<name>A0A183AF05_9TREM</name>
<gene>
    <name evidence="2" type="ORF">ECPE_LOCUS5540</name>
</gene>
<feature type="compositionally biased region" description="Pro residues" evidence="1">
    <location>
        <begin position="118"/>
        <end position="130"/>
    </location>
</feature>
<dbReference type="Proteomes" id="UP000272942">
    <property type="component" value="Unassembled WGS sequence"/>
</dbReference>
<evidence type="ECO:0000313" key="4">
    <source>
        <dbReference type="WBParaSite" id="ECPE_0000555301-mRNA-1"/>
    </source>
</evidence>
<evidence type="ECO:0000256" key="1">
    <source>
        <dbReference type="SAM" id="MobiDB-lite"/>
    </source>
</evidence>
<feature type="region of interest" description="Disordered" evidence="1">
    <location>
        <begin position="48"/>
        <end position="130"/>
    </location>
</feature>